<reference evidence="2" key="1">
    <citation type="submission" date="2020-08" db="EMBL/GenBank/DDBJ databases">
        <title>Genome public.</title>
        <authorList>
            <person name="Liu C."/>
            <person name="Sun Q."/>
        </authorList>
    </citation>
    <scope>NUCLEOTIDE SEQUENCE</scope>
    <source>
        <strain evidence="2">NSJ-68</strain>
    </source>
</reference>
<dbReference type="Proteomes" id="UP000649345">
    <property type="component" value="Unassembled WGS sequence"/>
</dbReference>
<proteinExistence type="predicted"/>
<accession>A0A923LCX2</accession>
<dbReference type="AlphaFoldDB" id="A0A923LCX2"/>
<organism evidence="2 3">
    <name type="scientific">Anaerosacchariphilus hominis</name>
    <dbReference type="NCBI Taxonomy" id="2763017"/>
    <lineage>
        <taxon>Bacteria</taxon>
        <taxon>Bacillati</taxon>
        <taxon>Bacillota</taxon>
        <taxon>Clostridia</taxon>
        <taxon>Lachnospirales</taxon>
        <taxon>Lachnospiraceae</taxon>
        <taxon>Anaerosacchariphilus</taxon>
    </lineage>
</organism>
<comment type="caution">
    <text evidence="2">The sequence shown here is derived from an EMBL/GenBank/DDBJ whole genome shotgun (WGS) entry which is preliminary data.</text>
</comment>
<feature type="coiled-coil region" evidence="1">
    <location>
        <begin position="61"/>
        <end position="92"/>
    </location>
</feature>
<evidence type="ECO:0000256" key="1">
    <source>
        <dbReference type="SAM" id="Coils"/>
    </source>
</evidence>
<name>A0A923LCX2_9FIRM</name>
<sequence>MSLSTIRKMTLRLNMEEPKQAEIYQILTSLDKYIYKSQNQFLVDALQFYIEHSGKDMLTQQEQAEQQRYITAEELEQIKKELRGELLEEMRNELLKLLGQYAAGAQNPMTGQIKALTGQTDEMELENDTEGENSVVGNLACRWMGEI</sequence>
<gene>
    <name evidence="2" type="ORF">H8S44_10715</name>
</gene>
<evidence type="ECO:0000313" key="3">
    <source>
        <dbReference type="Proteomes" id="UP000649345"/>
    </source>
</evidence>
<keyword evidence="3" id="KW-1185">Reference proteome</keyword>
<evidence type="ECO:0000313" key="2">
    <source>
        <dbReference type="EMBL" id="MBC5660243.1"/>
    </source>
</evidence>
<dbReference type="EMBL" id="JACOOR010000006">
    <property type="protein sequence ID" value="MBC5660243.1"/>
    <property type="molecule type" value="Genomic_DNA"/>
</dbReference>
<dbReference type="RefSeq" id="WP_186872514.1">
    <property type="nucleotide sequence ID" value="NZ_JACOOR010000006.1"/>
</dbReference>
<protein>
    <submittedName>
        <fullName evidence="2">Uncharacterized protein</fullName>
    </submittedName>
</protein>
<keyword evidence="1" id="KW-0175">Coiled coil</keyword>